<dbReference type="InterPro" id="IPR011513">
    <property type="entry name" value="Nse1"/>
</dbReference>
<comment type="subcellular location">
    <subcellularLocation>
        <location evidence="3">Chromosome</location>
        <location evidence="3">Telomere</location>
    </subcellularLocation>
    <subcellularLocation>
        <location evidence="2 19">Nucleus</location>
    </subcellularLocation>
</comment>
<protein>
    <recommendedName>
        <fullName evidence="6 19">Non-structural maintenance of chromosomes element 1 homolog</fullName>
        <ecNumber evidence="5 19">2.3.2.27</ecNumber>
    </recommendedName>
</protein>
<feature type="domain" description="Phorbol-ester/DAG-type" evidence="20">
    <location>
        <begin position="166"/>
        <end position="219"/>
    </location>
</feature>
<dbReference type="SUPFAM" id="SSF57889">
    <property type="entry name" value="Cysteine-rich domain"/>
    <property type="match status" value="1"/>
</dbReference>
<dbReference type="EC" id="2.3.2.27" evidence="5 19"/>
<dbReference type="InterPro" id="IPR013083">
    <property type="entry name" value="Znf_RING/FYVE/PHD"/>
</dbReference>
<dbReference type="GO" id="GO:0000724">
    <property type="term" value="P:double-strand break repair via homologous recombination"/>
    <property type="evidence" value="ECO:0007669"/>
    <property type="project" value="TreeGrafter"/>
</dbReference>
<evidence type="ECO:0000256" key="16">
    <source>
        <dbReference type="ARBA" id="ARBA00023172"/>
    </source>
</evidence>
<reference evidence="21 22" key="1">
    <citation type="submission" date="2024-05" db="EMBL/GenBank/DDBJ databases">
        <authorList>
            <person name="Wallberg A."/>
        </authorList>
    </citation>
    <scope>NUCLEOTIDE SEQUENCE [LARGE SCALE GENOMIC DNA]</scope>
</reference>
<dbReference type="InterPro" id="IPR046349">
    <property type="entry name" value="C1-like_sf"/>
</dbReference>
<evidence type="ECO:0000256" key="6">
    <source>
        <dbReference type="ARBA" id="ARBA00019422"/>
    </source>
</evidence>
<keyword evidence="18 19" id="KW-0539">Nucleus</keyword>
<keyword evidence="9 19" id="KW-0479">Metal-binding</keyword>
<keyword evidence="12 19" id="KW-0833">Ubl conjugation pathway</keyword>
<evidence type="ECO:0000256" key="9">
    <source>
        <dbReference type="ARBA" id="ARBA00022723"/>
    </source>
</evidence>
<evidence type="ECO:0000256" key="11">
    <source>
        <dbReference type="ARBA" id="ARBA00022771"/>
    </source>
</evidence>
<dbReference type="Pfam" id="PF08746">
    <property type="entry name" value="zf-RING-like"/>
    <property type="match status" value="1"/>
</dbReference>
<dbReference type="PANTHER" id="PTHR20973">
    <property type="entry name" value="NON-SMC ELEMENT 1-RELATED"/>
    <property type="match status" value="1"/>
</dbReference>
<evidence type="ECO:0000256" key="12">
    <source>
        <dbReference type="ARBA" id="ARBA00022786"/>
    </source>
</evidence>
<dbReference type="InterPro" id="IPR002219">
    <property type="entry name" value="PKC_DAG/PE"/>
</dbReference>
<evidence type="ECO:0000256" key="18">
    <source>
        <dbReference type="ARBA" id="ARBA00023242"/>
    </source>
</evidence>
<evidence type="ECO:0000256" key="10">
    <source>
        <dbReference type="ARBA" id="ARBA00022763"/>
    </source>
</evidence>
<keyword evidence="10 19" id="KW-0227">DNA damage</keyword>
<dbReference type="PROSITE" id="PS50081">
    <property type="entry name" value="ZF_DAG_PE_2"/>
    <property type="match status" value="1"/>
</dbReference>
<evidence type="ECO:0000259" key="20">
    <source>
        <dbReference type="PROSITE" id="PS50081"/>
    </source>
</evidence>
<comment type="catalytic activity">
    <reaction evidence="1 19">
        <text>S-ubiquitinyl-[E2 ubiquitin-conjugating enzyme]-L-cysteine + [acceptor protein]-L-lysine = [E2 ubiquitin-conjugating enzyme]-L-cysteine + N(6)-ubiquitinyl-[acceptor protein]-L-lysine.</text>
        <dbReference type="EC" id="2.3.2.27"/>
    </reaction>
</comment>
<sequence>MYTDAHRMFLQVMTAKRMLKGQEVKSVFEKCKAVCDLDIDDLQQFVLEINKQLEIMHMAIRKAVQEEHNEDTQCFVLVNNHSTEATRLVSSFNHQELALFRKIIEVIVQAEDGCVGENYALNLGNELQPKMKLKDSENFIEKIVNDNWLIMHNGLLSISALTMAEIQPYLQEQHGDDVSKCYFCQILTFKGHRCTSCNVRVHRQCSKRYWSRVKKPPFCPESSCSEPWPHIEDVMPKKRLRTDY</sequence>
<evidence type="ECO:0000256" key="17">
    <source>
        <dbReference type="ARBA" id="ARBA00023204"/>
    </source>
</evidence>
<dbReference type="InterPro" id="IPR014857">
    <property type="entry name" value="Nse1_RING_C4HC3-type"/>
</dbReference>
<name>A0AAV2SIE7_MEGNR</name>
<dbReference type="Gene3D" id="3.90.1150.220">
    <property type="match status" value="1"/>
</dbReference>
<evidence type="ECO:0000256" key="8">
    <source>
        <dbReference type="ARBA" id="ARBA00022679"/>
    </source>
</evidence>
<evidence type="ECO:0000256" key="2">
    <source>
        <dbReference type="ARBA" id="ARBA00004123"/>
    </source>
</evidence>
<evidence type="ECO:0000256" key="7">
    <source>
        <dbReference type="ARBA" id="ARBA00022454"/>
    </source>
</evidence>
<comment type="similarity">
    <text evidence="4 19">Belongs to the NSE1 family.</text>
</comment>
<evidence type="ECO:0000256" key="4">
    <source>
        <dbReference type="ARBA" id="ARBA00010258"/>
    </source>
</evidence>
<evidence type="ECO:0000256" key="3">
    <source>
        <dbReference type="ARBA" id="ARBA00004574"/>
    </source>
</evidence>
<proteinExistence type="inferred from homology"/>
<keyword evidence="13 19" id="KW-0862">Zinc</keyword>
<evidence type="ECO:0000256" key="13">
    <source>
        <dbReference type="ARBA" id="ARBA00022833"/>
    </source>
</evidence>
<evidence type="ECO:0000256" key="5">
    <source>
        <dbReference type="ARBA" id="ARBA00012483"/>
    </source>
</evidence>
<keyword evidence="14" id="KW-0832">Ubl conjugation</keyword>
<evidence type="ECO:0000313" key="21">
    <source>
        <dbReference type="EMBL" id="CAL4193833.1"/>
    </source>
</evidence>
<dbReference type="GO" id="GO:0008270">
    <property type="term" value="F:zinc ion binding"/>
    <property type="evidence" value="ECO:0007669"/>
    <property type="project" value="UniProtKB-KW"/>
</dbReference>
<comment type="subunit">
    <text evidence="19">Component of the Smc5-Smc6 complex.</text>
</comment>
<dbReference type="Gene3D" id="3.30.40.10">
    <property type="entry name" value="Zinc/RING finger domain, C3HC4 (zinc finger)"/>
    <property type="match status" value="1"/>
</dbReference>
<evidence type="ECO:0000256" key="14">
    <source>
        <dbReference type="ARBA" id="ARBA00022843"/>
    </source>
</evidence>
<evidence type="ECO:0000256" key="15">
    <source>
        <dbReference type="ARBA" id="ARBA00022895"/>
    </source>
</evidence>
<dbReference type="Proteomes" id="UP001497623">
    <property type="component" value="Unassembled WGS sequence"/>
</dbReference>
<keyword evidence="22" id="KW-1185">Reference proteome</keyword>
<evidence type="ECO:0000256" key="19">
    <source>
        <dbReference type="RuleBase" id="RU368018"/>
    </source>
</evidence>
<organism evidence="21 22">
    <name type="scientific">Meganyctiphanes norvegica</name>
    <name type="common">Northern krill</name>
    <name type="synonym">Thysanopoda norvegica</name>
    <dbReference type="NCBI Taxonomy" id="48144"/>
    <lineage>
        <taxon>Eukaryota</taxon>
        <taxon>Metazoa</taxon>
        <taxon>Ecdysozoa</taxon>
        <taxon>Arthropoda</taxon>
        <taxon>Crustacea</taxon>
        <taxon>Multicrustacea</taxon>
        <taxon>Malacostraca</taxon>
        <taxon>Eumalacostraca</taxon>
        <taxon>Eucarida</taxon>
        <taxon>Euphausiacea</taxon>
        <taxon>Euphausiidae</taxon>
        <taxon>Meganyctiphanes</taxon>
    </lineage>
</organism>
<dbReference type="GO" id="GO:0005634">
    <property type="term" value="C:nucleus"/>
    <property type="evidence" value="ECO:0007669"/>
    <property type="project" value="UniProtKB-SubCell"/>
</dbReference>
<dbReference type="EMBL" id="CAXKWB010070207">
    <property type="protein sequence ID" value="CAL4193833.1"/>
    <property type="molecule type" value="Genomic_DNA"/>
</dbReference>
<accession>A0AAV2SIE7</accession>
<keyword evidence="7" id="KW-0158">Chromosome</keyword>
<keyword evidence="17 19" id="KW-0234">DNA repair</keyword>
<dbReference type="GO" id="GO:0030915">
    <property type="term" value="C:Smc5-Smc6 complex"/>
    <property type="evidence" value="ECO:0007669"/>
    <property type="project" value="UniProtKB-UniRule"/>
</dbReference>
<gene>
    <name evidence="21" type="ORF">MNOR_LOCUS36886</name>
</gene>
<keyword evidence="16 19" id="KW-0233">DNA recombination</keyword>
<dbReference type="GO" id="GO:0061630">
    <property type="term" value="F:ubiquitin protein ligase activity"/>
    <property type="evidence" value="ECO:0007669"/>
    <property type="project" value="UniProtKB-EC"/>
</dbReference>
<dbReference type="GO" id="GO:0000781">
    <property type="term" value="C:chromosome, telomeric region"/>
    <property type="evidence" value="ECO:0007669"/>
    <property type="project" value="UniProtKB-SubCell"/>
</dbReference>
<keyword evidence="15" id="KW-0779">Telomere</keyword>
<dbReference type="InterPro" id="IPR036388">
    <property type="entry name" value="WH-like_DNA-bd_sf"/>
</dbReference>
<dbReference type="PANTHER" id="PTHR20973:SF0">
    <property type="entry name" value="NON-STRUCTURAL MAINTENANCE OF CHROMOSOMES ELEMENT 1 HOMOLOG"/>
    <property type="match status" value="1"/>
</dbReference>
<evidence type="ECO:0000256" key="1">
    <source>
        <dbReference type="ARBA" id="ARBA00000900"/>
    </source>
</evidence>
<comment type="caution">
    <text evidence="21">The sequence shown here is derived from an EMBL/GenBank/DDBJ whole genome shotgun (WGS) entry which is preliminary data.</text>
</comment>
<dbReference type="Gene3D" id="1.10.10.10">
    <property type="entry name" value="Winged helix-like DNA-binding domain superfamily/Winged helix DNA-binding domain"/>
    <property type="match status" value="1"/>
</dbReference>
<dbReference type="Pfam" id="PF07574">
    <property type="entry name" value="SMC_Nse1"/>
    <property type="match status" value="1"/>
</dbReference>
<dbReference type="AlphaFoldDB" id="A0AAV2SIE7"/>
<keyword evidence="11 19" id="KW-0863">Zinc-finger</keyword>
<keyword evidence="8 19" id="KW-0808">Transferase</keyword>
<dbReference type="FunFam" id="1.10.10.10:FF:000270">
    <property type="entry name" value="Non-structural maintenance of chromosomes element 1 homolog"/>
    <property type="match status" value="1"/>
</dbReference>
<evidence type="ECO:0000313" key="22">
    <source>
        <dbReference type="Proteomes" id="UP001497623"/>
    </source>
</evidence>